<evidence type="ECO:0000313" key="2">
    <source>
        <dbReference type="Proteomes" id="UP000836387"/>
    </source>
</evidence>
<reference evidence="1" key="2">
    <citation type="submission" date="2021-10" db="EMBL/GenBank/DDBJ databases">
        <authorList>
            <person name="Piombo E."/>
        </authorList>
    </citation>
    <scope>NUCLEOTIDE SEQUENCE</scope>
</reference>
<keyword evidence="2" id="KW-1185">Reference proteome</keyword>
<protein>
    <submittedName>
        <fullName evidence="1">Uncharacterized protein</fullName>
    </submittedName>
</protein>
<evidence type="ECO:0000313" key="1">
    <source>
        <dbReference type="EMBL" id="CAG9953911.1"/>
    </source>
</evidence>
<organism evidence="1 2">
    <name type="scientific">Clonostachys rosea f. rosea IK726</name>
    <dbReference type="NCBI Taxonomy" id="1349383"/>
    <lineage>
        <taxon>Eukaryota</taxon>
        <taxon>Fungi</taxon>
        <taxon>Dikarya</taxon>
        <taxon>Ascomycota</taxon>
        <taxon>Pezizomycotina</taxon>
        <taxon>Sordariomycetes</taxon>
        <taxon>Hypocreomycetidae</taxon>
        <taxon>Hypocreales</taxon>
        <taxon>Bionectriaceae</taxon>
        <taxon>Clonostachys</taxon>
    </lineage>
</organism>
<comment type="caution">
    <text evidence="1">The sequence shown here is derived from an EMBL/GenBank/DDBJ whole genome shotgun (WGS) entry which is preliminary data.</text>
</comment>
<dbReference type="EMBL" id="CADEHS020000547">
    <property type="protein sequence ID" value="CAG9953911.1"/>
    <property type="molecule type" value="Genomic_DNA"/>
</dbReference>
<sequence>TVVITGGSQGMGLEAGRQLAKKGASIVIVARNIDNLKSGIEYITKGASPPKTQRFHYVSADLISEAGCVQVMDEIEKWNGAPPDIVWCLAGTSRPQLFIDAPAFSIETHMNNNYFSSAYIAHAILNRWLRPADGLPSKEQGRPGDRHLIFTSSLAAIFPISGYALYSPSKIALRALSDALS</sequence>
<feature type="non-terminal residue" evidence="1">
    <location>
        <position position="1"/>
    </location>
</feature>
<name>A0ACA9UKF0_BIOOC</name>
<reference evidence="1" key="1">
    <citation type="submission" date="2020-04" db="EMBL/GenBank/DDBJ databases">
        <authorList>
            <person name="Broberg M."/>
        </authorList>
    </citation>
    <scope>NUCLEOTIDE SEQUENCE</scope>
</reference>
<dbReference type="Proteomes" id="UP000836387">
    <property type="component" value="Unassembled WGS sequence"/>
</dbReference>
<proteinExistence type="predicted"/>
<accession>A0ACA9UKF0</accession>
<gene>
    <name evidence="1" type="ORF">CRV2_00018416</name>
</gene>